<dbReference type="Pfam" id="PF22803">
    <property type="entry name" value="GBD_Y3"/>
    <property type="match status" value="1"/>
</dbReference>
<organism evidence="3 4">
    <name type="scientific">Macrolepiota fuliginosa MF-IS2</name>
    <dbReference type="NCBI Taxonomy" id="1400762"/>
    <lineage>
        <taxon>Eukaryota</taxon>
        <taxon>Fungi</taxon>
        <taxon>Dikarya</taxon>
        <taxon>Basidiomycota</taxon>
        <taxon>Agaricomycotina</taxon>
        <taxon>Agaricomycetes</taxon>
        <taxon>Agaricomycetidae</taxon>
        <taxon>Agaricales</taxon>
        <taxon>Agaricineae</taxon>
        <taxon>Agaricaceae</taxon>
        <taxon>Macrolepiota</taxon>
    </lineage>
</organism>
<keyword evidence="4" id="KW-1185">Reference proteome</keyword>
<dbReference type="EMBL" id="MU151481">
    <property type="protein sequence ID" value="KAF9443382.1"/>
    <property type="molecule type" value="Genomic_DNA"/>
</dbReference>
<dbReference type="AlphaFoldDB" id="A0A9P5X4S8"/>
<evidence type="ECO:0000313" key="4">
    <source>
        <dbReference type="Proteomes" id="UP000807342"/>
    </source>
</evidence>
<accession>A0A9P5X4S8</accession>
<evidence type="ECO:0000313" key="3">
    <source>
        <dbReference type="EMBL" id="KAF9443382.1"/>
    </source>
</evidence>
<sequence>MFIKLVFIANLLAVALAQNITCLTGGYAPATQCTQFVNTFCDAVDPESLRLKNSNGRCFNLANGNRYSSPHLGDFMAFNTYQDNASPSGTNCKSILENVTKQCKYGGNGKITDASPAYTFVVDVNVGPCNINI</sequence>
<dbReference type="Proteomes" id="UP000807342">
    <property type="component" value="Unassembled WGS sequence"/>
</dbReference>
<reference evidence="3" key="1">
    <citation type="submission" date="2020-11" db="EMBL/GenBank/DDBJ databases">
        <authorList>
            <consortium name="DOE Joint Genome Institute"/>
            <person name="Ahrendt S."/>
            <person name="Riley R."/>
            <person name="Andreopoulos W."/>
            <person name="Labutti K."/>
            <person name="Pangilinan J."/>
            <person name="Ruiz-Duenas F.J."/>
            <person name="Barrasa J.M."/>
            <person name="Sanchez-Garcia M."/>
            <person name="Camarero S."/>
            <person name="Miyauchi S."/>
            <person name="Serrano A."/>
            <person name="Linde D."/>
            <person name="Babiker R."/>
            <person name="Drula E."/>
            <person name="Ayuso-Fernandez I."/>
            <person name="Pacheco R."/>
            <person name="Padilla G."/>
            <person name="Ferreira P."/>
            <person name="Barriuso J."/>
            <person name="Kellner H."/>
            <person name="Castanera R."/>
            <person name="Alfaro M."/>
            <person name="Ramirez L."/>
            <person name="Pisabarro A.G."/>
            <person name="Kuo A."/>
            <person name="Tritt A."/>
            <person name="Lipzen A."/>
            <person name="He G."/>
            <person name="Yan M."/>
            <person name="Ng V."/>
            <person name="Cullen D."/>
            <person name="Martin F."/>
            <person name="Rosso M.-N."/>
            <person name="Henrissat B."/>
            <person name="Hibbett D."/>
            <person name="Martinez A.T."/>
            <person name="Grigoriev I.V."/>
        </authorList>
    </citation>
    <scope>NUCLEOTIDE SEQUENCE</scope>
    <source>
        <strain evidence="3">MF-IS2</strain>
    </source>
</reference>
<dbReference type="OrthoDB" id="2825146at2759"/>
<protein>
    <recommendedName>
        <fullName evidence="2">Glycan binding protein Y3-like domain-containing protein</fullName>
    </recommendedName>
</protein>
<comment type="caution">
    <text evidence="3">The sequence shown here is derived from an EMBL/GenBank/DDBJ whole genome shotgun (WGS) entry which is preliminary data.</text>
</comment>
<feature type="chain" id="PRO_5040372790" description="Glycan binding protein Y3-like domain-containing protein" evidence="1">
    <location>
        <begin position="18"/>
        <end position="133"/>
    </location>
</feature>
<feature type="signal peptide" evidence="1">
    <location>
        <begin position="1"/>
        <end position="17"/>
    </location>
</feature>
<dbReference type="InterPro" id="IPR054443">
    <property type="entry name" value="Y3-like_dom"/>
</dbReference>
<keyword evidence="1" id="KW-0732">Signal</keyword>
<evidence type="ECO:0000259" key="2">
    <source>
        <dbReference type="Pfam" id="PF22803"/>
    </source>
</evidence>
<gene>
    <name evidence="3" type="ORF">P691DRAFT_788131</name>
</gene>
<proteinExistence type="predicted"/>
<evidence type="ECO:0000256" key="1">
    <source>
        <dbReference type="SAM" id="SignalP"/>
    </source>
</evidence>
<name>A0A9P5X4S8_9AGAR</name>
<feature type="domain" description="Glycan binding protein Y3-like" evidence="2">
    <location>
        <begin position="32"/>
        <end position="129"/>
    </location>
</feature>